<accession>A0AAW1MIL5</accession>
<keyword evidence="3" id="KW-0677">Repeat</keyword>
<evidence type="ECO:0000313" key="5">
    <source>
        <dbReference type="Proteomes" id="UP001458880"/>
    </source>
</evidence>
<dbReference type="GO" id="GO:0005886">
    <property type="term" value="C:plasma membrane"/>
    <property type="evidence" value="ECO:0007669"/>
    <property type="project" value="TreeGrafter"/>
</dbReference>
<evidence type="ECO:0000256" key="3">
    <source>
        <dbReference type="ARBA" id="ARBA00022737"/>
    </source>
</evidence>
<dbReference type="InterPro" id="IPR032675">
    <property type="entry name" value="LRR_dom_sf"/>
</dbReference>
<proteinExistence type="predicted"/>
<dbReference type="PANTHER" id="PTHR24369:SF210">
    <property type="entry name" value="CHAOPTIN-RELATED"/>
    <property type="match status" value="1"/>
</dbReference>
<dbReference type="EMBL" id="JASPKY010000041">
    <property type="protein sequence ID" value="KAK9746173.1"/>
    <property type="molecule type" value="Genomic_DNA"/>
</dbReference>
<organism evidence="4 5">
    <name type="scientific">Popillia japonica</name>
    <name type="common">Japanese beetle</name>
    <dbReference type="NCBI Taxonomy" id="7064"/>
    <lineage>
        <taxon>Eukaryota</taxon>
        <taxon>Metazoa</taxon>
        <taxon>Ecdysozoa</taxon>
        <taxon>Arthropoda</taxon>
        <taxon>Hexapoda</taxon>
        <taxon>Insecta</taxon>
        <taxon>Pterygota</taxon>
        <taxon>Neoptera</taxon>
        <taxon>Endopterygota</taxon>
        <taxon>Coleoptera</taxon>
        <taxon>Polyphaga</taxon>
        <taxon>Scarabaeiformia</taxon>
        <taxon>Scarabaeidae</taxon>
        <taxon>Rutelinae</taxon>
        <taxon>Popillia</taxon>
    </lineage>
</organism>
<dbReference type="AlphaFoldDB" id="A0AAW1MIL5"/>
<dbReference type="Pfam" id="PF13855">
    <property type="entry name" value="LRR_8"/>
    <property type="match status" value="1"/>
</dbReference>
<evidence type="ECO:0000256" key="1">
    <source>
        <dbReference type="ARBA" id="ARBA00022614"/>
    </source>
</evidence>
<gene>
    <name evidence="4" type="ORF">QE152_g6223</name>
</gene>
<name>A0AAW1MIL5_POPJA</name>
<sequence>MKLIQLTLNDNKLTNINATWFLNTTIVELELAYNQITSLHVDNFSGITGVARLNLQFNKIHYIAYDTFSNQLVLKNLDLSGNSLLYIGFKISNRLNFVDVGFNLVSWISLQNKTALTGFSIYPNPWECKCLRQFLRKSEELNIKICNMPLQTDTPACVVVEGSTCNNSGIISDTVHGKYFQAVSYNKIGKFVYRQENQTLTSECYAADEIYVKNRGIGSGLGPAK</sequence>
<dbReference type="PANTHER" id="PTHR24369">
    <property type="entry name" value="ANTIGEN BSP, PUTATIVE-RELATED"/>
    <property type="match status" value="1"/>
</dbReference>
<dbReference type="SUPFAM" id="SSF52058">
    <property type="entry name" value="L domain-like"/>
    <property type="match status" value="1"/>
</dbReference>
<keyword evidence="2" id="KW-0732">Signal</keyword>
<dbReference type="Gene3D" id="3.80.10.10">
    <property type="entry name" value="Ribonuclease Inhibitor"/>
    <property type="match status" value="1"/>
</dbReference>
<keyword evidence="5" id="KW-1185">Reference proteome</keyword>
<protein>
    <submittedName>
        <fullName evidence="4">Leucine rich repeat</fullName>
    </submittedName>
</protein>
<dbReference type="InterPro" id="IPR001611">
    <property type="entry name" value="Leu-rich_rpt"/>
</dbReference>
<comment type="caution">
    <text evidence="4">The sequence shown here is derived from an EMBL/GenBank/DDBJ whole genome shotgun (WGS) entry which is preliminary data.</text>
</comment>
<reference evidence="4 5" key="1">
    <citation type="journal article" date="2024" name="BMC Genomics">
        <title>De novo assembly and annotation of Popillia japonica's genome with initial clues to its potential as an invasive pest.</title>
        <authorList>
            <person name="Cucini C."/>
            <person name="Boschi S."/>
            <person name="Funari R."/>
            <person name="Cardaioli E."/>
            <person name="Iannotti N."/>
            <person name="Marturano G."/>
            <person name="Paoli F."/>
            <person name="Bruttini M."/>
            <person name="Carapelli A."/>
            <person name="Frati F."/>
            <person name="Nardi F."/>
        </authorList>
    </citation>
    <scope>NUCLEOTIDE SEQUENCE [LARGE SCALE GENOMIC DNA]</scope>
    <source>
        <strain evidence="4">DMR45628</strain>
    </source>
</reference>
<dbReference type="Proteomes" id="UP001458880">
    <property type="component" value="Unassembled WGS sequence"/>
</dbReference>
<dbReference type="InterPro" id="IPR050541">
    <property type="entry name" value="LRR_TM_domain-containing"/>
</dbReference>
<evidence type="ECO:0000256" key="2">
    <source>
        <dbReference type="ARBA" id="ARBA00022729"/>
    </source>
</evidence>
<keyword evidence="1" id="KW-0433">Leucine-rich repeat</keyword>
<evidence type="ECO:0000313" key="4">
    <source>
        <dbReference type="EMBL" id="KAK9746173.1"/>
    </source>
</evidence>